<dbReference type="Gene3D" id="3.40.50.300">
    <property type="entry name" value="P-loop containing nucleotide triphosphate hydrolases"/>
    <property type="match status" value="1"/>
</dbReference>
<evidence type="ECO:0000259" key="3">
    <source>
        <dbReference type="Pfam" id="PF22916"/>
    </source>
</evidence>
<feature type="domain" description="UTP25 NTP hydrolase-like" evidence="3">
    <location>
        <begin position="122"/>
        <end position="342"/>
    </location>
</feature>
<protein>
    <recommendedName>
        <fullName evidence="1">U3 small nucleolar RNA-associated protein 25 homolog</fullName>
    </recommendedName>
    <alternativeName>
        <fullName evidence="2">UTP25 small subunit processor component</fullName>
    </alternativeName>
</protein>
<evidence type="ECO:0000256" key="2">
    <source>
        <dbReference type="ARBA" id="ARBA00032325"/>
    </source>
</evidence>
<name>A0A9P0F193_BEMTA</name>
<reference evidence="4" key="1">
    <citation type="submission" date="2021-12" db="EMBL/GenBank/DDBJ databases">
        <authorList>
            <person name="King R."/>
        </authorList>
    </citation>
    <scope>NUCLEOTIDE SEQUENCE</scope>
</reference>
<dbReference type="AlphaFoldDB" id="A0A9P0F193"/>
<sequence length="389" mass="44239">MTPFSEHFSSLLTDELYRVVSACPQSLTGKKLNFPTIGSLIAQLPELSNSTETSQSKLIEDGDEESSVPAVIPQPIEEVDWEQLDVKIPSKNIVEACSKHVNSLLRSLTPLQKDILSIIYKYHDFYFTERNTHNSKEIVFIYCLHAINHIIKARSEIIQHNVAIKDKKSSSDNFRDQGLVRPKVLILVPFRRSALNIVEVISSILLSDEKANIANKKRFYDEFTGDTLILPKKNPKPADYEEMFSGNIDDTFRIGLAVTKKSLKLYTDFYSSDIIIASPLGLRMLIGAEGDKERDYDFLASIELLILDQTEIFLMQNWDHLLHVFNHLHLQPVESHGTDFSRRILRKPESETDFTGFPSSMLQPSFVDCVPSDKKNTLDFFRDTGLPAT</sequence>
<organism evidence="4 5">
    <name type="scientific">Bemisia tabaci</name>
    <name type="common">Sweetpotato whitefly</name>
    <name type="synonym">Aleurodes tabaci</name>
    <dbReference type="NCBI Taxonomy" id="7038"/>
    <lineage>
        <taxon>Eukaryota</taxon>
        <taxon>Metazoa</taxon>
        <taxon>Ecdysozoa</taxon>
        <taxon>Arthropoda</taxon>
        <taxon>Hexapoda</taxon>
        <taxon>Insecta</taxon>
        <taxon>Pterygota</taxon>
        <taxon>Neoptera</taxon>
        <taxon>Paraneoptera</taxon>
        <taxon>Hemiptera</taxon>
        <taxon>Sternorrhyncha</taxon>
        <taxon>Aleyrodoidea</taxon>
        <taxon>Aleyrodidae</taxon>
        <taxon>Aleyrodinae</taxon>
        <taxon>Bemisia</taxon>
    </lineage>
</organism>
<accession>A0A9P0F193</accession>
<dbReference type="InterPro" id="IPR027417">
    <property type="entry name" value="P-loop_NTPase"/>
</dbReference>
<dbReference type="InterPro" id="IPR010678">
    <property type="entry name" value="UTP25"/>
</dbReference>
<dbReference type="GO" id="GO:0032040">
    <property type="term" value="C:small-subunit processome"/>
    <property type="evidence" value="ECO:0007669"/>
    <property type="project" value="TreeGrafter"/>
</dbReference>
<dbReference type="Pfam" id="PF22916">
    <property type="entry name" value="UTP25_NTPase-like"/>
    <property type="match status" value="1"/>
</dbReference>
<dbReference type="GO" id="GO:0019843">
    <property type="term" value="F:rRNA binding"/>
    <property type="evidence" value="ECO:0007669"/>
    <property type="project" value="TreeGrafter"/>
</dbReference>
<dbReference type="GO" id="GO:0034511">
    <property type="term" value="F:U3 snoRNA binding"/>
    <property type="evidence" value="ECO:0007669"/>
    <property type="project" value="InterPro"/>
</dbReference>
<gene>
    <name evidence="4" type="ORF">BEMITA_LOCUS4697</name>
</gene>
<dbReference type="EMBL" id="OU963863">
    <property type="protein sequence ID" value="CAH0385473.1"/>
    <property type="molecule type" value="Genomic_DNA"/>
</dbReference>
<evidence type="ECO:0000313" key="4">
    <source>
        <dbReference type="EMBL" id="CAH0385473.1"/>
    </source>
</evidence>
<dbReference type="Proteomes" id="UP001152759">
    <property type="component" value="Chromosome 2"/>
</dbReference>
<keyword evidence="5" id="KW-1185">Reference proteome</keyword>
<evidence type="ECO:0000313" key="5">
    <source>
        <dbReference type="Proteomes" id="UP001152759"/>
    </source>
</evidence>
<dbReference type="GO" id="GO:0000462">
    <property type="term" value="P:maturation of SSU-rRNA from tricistronic rRNA transcript (SSU-rRNA, 5.8S rRNA, LSU-rRNA)"/>
    <property type="evidence" value="ECO:0007669"/>
    <property type="project" value="TreeGrafter"/>
</dbReference>
<dbReference type="PANTHER" id="PTHR12933:SF0">
    <property type="entry name" value="U3 SMALL NUCLEOLAR RNA-ASSOCIATED PROTEIN 25 HOMOLOG"/>
    <property type="match status" value="1"/>
</dbReference>
<dbReference type="PANTHER" id="PTHR12933">
    <property type="entry name" value="ORF PROTEIN-RELATED"/>
    <property type="match status" value="1"/>
</dbReference>
<proteinExistence type="predicted"/>
<evidence type="ECO:0000256" key="1">
    <source>
        <dbReference type="ARBA" id="ARBA00024421"/>
    </source>
</evidence>
<dbReference type="InterPro" id="IPR053940">
    <property type="entry name" value="UTP25_NTPase-like"/>
</dbReference>